<feature type="domain" description="Peptidase M48" evidence="12">
    <location>
        <begin position="128"/>
        <end position="305"/>
    </location>
</feature>
<gene>
    <name evidence="13" type="ORF">E2F48_01945</name>
</gene>
<reference evidence="13 14" key="1">
    <citation type="submission" date="2019-03" db="EMBL/GenBank/DDBJ databases">
        <title>Arthrobacter sp. nov., an bacterium isolated from biocrust in Mu Us Desert.</title>
        <authorList>
            <person name="Lixiong L."/>
        </authorList>
    </citation>
    <scope>NUCLEOTIDE SEQUENCE [LARGE SCALE GENOMIC DNA]</scope>
    <source>
        <strain evidence="13 14">SLN-3</strain>
    </source>
</reference>
<evidence type="ECO:0000256" key="7">
    <source>
        <dbReference type="ARBA" id="ARBA00022833"/>
    </source>
</evidence>
<keyword evidence="6" id="KW-0378">Hydrolase</keyword>
<feature type="transmembrane region" description="Helical" evidence="11">
    <location>
        <begin position="199"/>
        <end position="218"/>
    </location>
</feature>
<accession>A0A4R5U2L3</accession>
<dbReference type="AlphaFoldDB" id="A0A4R5U2L3"/>
<dbReference type="GO" id="GO:0006508">
    <property type="term" value="P:proteolysis"/>
    <property type="evidence" value="ECO:0007669"/>
    <property type="project" value="UniProtKB-KW"/>
</dbReference>
<feature type="transmembrane region" description="Helical" evidence="11">
    <location>
        <begin position="600"/>
        <end position="620"/>
    </location>
</feature>
<evidence type="ECO:0000256" key="10">
    <source>
        <dbReference type="ARBA" id="ARBA00023136"/>
    </source>
</evidence>
<feature type="transmembrane region" description="Helical" evidence="11">
    <location>
        <begin position="345"/>
        <end position="369"/>
    </location>
</feature>
<keyword evidence="8 11" id="KW-1133">Transmembrane helix</keyword>
<evidence type="ECO:0000313" key="13">
    <source>
        <dbReference type="EMBL" id="TDK27900.1"/>
    </source>
</evidence>
<evidence type="ECO:0000256" key="5">
    <source>
        <dbReference type="ARBA" id="ARBA00022723"/>
    </source>
</evidence>
<sequence>MEKKPSASMVTARRVNLLAFPAPTTGLYFLLIAALLAVGLFVGSWMHNLFLGRQWVQALNSCSAVDVVQFQICMAPVEFRRGSWSFAGAVLVAGLAISVLYALPSLIKRRRSLELPMPKHRAVVERSTQLASLAGLPRMPRLYIGPARMGDAFSFGRPGSPAMALPPKVVGMLVRPGPADGVVLHEFAHIRHRDVELAWMARSAWYVALLVLLFPVLGALWEGPSLLPHYLWRAALLAVVVEIVAAALLRSREHDADLRAAAEPTSLDAVRSSLGLLSAGTSRNWLQGLRMRHPMRSERLAILESPHLAADSSLLQTLSAGFHAGVLGPLVVFSATPFLSGTGLILGGIWTSAAVTGSLLGLTVGLDVWRSQFADSLAHGTDGAGSRTMRKAFKTAVGVSVGLTLGQLVSLAGIGQDVAASFHPMTLLAPMIAGLGTVFLCAAFGALCLPLALFVTRPWHFWLPAVLLNVTIFLVATWIGDSLDLALTEAGWPGAYLWIQYGYDEVPGIGLAVLLTVVAFLASLLGPRARRRVPRDWMYFPNPSPAATSSSPALPAKGDTLRFPLLLGLAAGLAGSVFLVSQLLFIGSTTTAEAAFQANFLWILTTVGCWAAPSTILCLVDPVTGPAKVFIAGPLSLGLCALGVAVFWLASMDSAPLSVLPSMWSPAMARGLAVSIIIIGVVVTIRYAITVAARRVHGRKPI</sequence>
<evidence type="ECO:0000256" key="2">
    <source>
        <dbReference type="ARBA" id="ARBA00022475"/>
    </source>
</evidence>
<dbReference type="EMBL" id="SMTK01000001">
    <property type="protein sequence ID" value="TDK27900.1"/>
    <property type="molecule type" value="Genomic_DNA"/>
</dbReference>
<keyword evidence="7" id="KW-0862">Zinc</keyword>
<dbReference type="GO" id="GO:0004222">
    <property type="term" value="F:metalloendopeptidase activity"/>
    <property type="evidence" value="ECO:0007669"/>
    <property type="project" value="InterPro"/>
</dbReference>
<proteinExistence type="predicted"/>
<evidence type="ECO:0000256" key="1">
    <source>
        <dbReference type="ARBA" id="ARBA00001947"/>
    </source>
</evidence>
<keyword evidence="2" id="KW-1003">Cell membrane</keyword>
<evidence type="ECO:0000259" key="12">
    <source>
        <dbReference type="Pfam" id="PF01435"/>
    </source>
</evidence>
<dbReference type="PANTHER" id="PTHR43221:SF2">
    <property type="entry name" value="PROTEASE HTPX HOMOLOG"/>
    <property type="match status" value="1"/>
</dbReference>
<keyword evidence="9" id="KW-0482">Metalloprotease</keyword>
<feature type="transmembrane region" description="Helical" evidence="11">
    <location>
        <begin position="83"/>
        <end position="103"/>
    </location>
</feature>
<dbReference type="RefSeq" id="WP_133402315.1">
    <property type="nucleotide sequence ID" value="NZ_SMTK01000001.1"/>
</dbReference>
<evidence type="ECO:0000313" key="14">
    <source>
        <dbReference type="Proteomes" id="UP000295411"/>
    </source>
</evidence>
<dbReference type="Gene3D" id="3.30.2010.10">
    <property type="entry name" value="Metalloproteases ('zincins'), catalytic domain"/>
    <property type="match status" value="1"/>
</dbReference>
<evidence type="ECO:0000256" key="8">
    <source>
        <dbReference type="ARBA" id="ARBA00022989"/>
    </source>
</evidence>
<name>A0A4R5U2L3_9MICC</name>
<dbReference type="InterPro" id="IPR001915">
    <property type="entry name" value="Peptidase_M48"/>
</dbReference>
<dbReference type="GO" id="GO:0046872">
    <property type="term" value="F:metal ion binding"/>
    <property type="evidence" value="ECO:0007669"/>
    <property type="project" value="UniProtKB-KW"/>
</dbReference>
<keyword evidence="4 11" id="KW-0812">Transmembrane</keyword>
<feature type="transmembrane region" description="Helical" evidence="11">
    <location>
        <begin position="27"/>
        <end position="46"/>
    </location>
</feature>
<feature type="transmembrane region" description="Helical" evidence="11">
    <location>
        <begin position="461"/>
        <end position="479"/>
    </location>
</feature>
<dbReference type="InterPro" id="IPR050083">
    <property type="entry name" value="HtpX_protease"/>
</dbReference>
<dbReference type="PANTHER" id="PTHR43221">
    <property type="entry name" value="PROTEASE HTPX"/>
    <property type="match status" value="1"/>
</dbReference>
<organism evidence="13 14">
    <name type="scientific">Arthrobacter crusticola</name>
    <dbReference type="NCBI Taxonomy" id="2547960"/>
    <lineage>
        <taxon>Bacteria</taxon>
        <taxon>Bacillati</taxon>
        <taxon>Actinomycetota</taxon>
        <taxon>Actinomycetes</taxon>
        <taxon>Micrococcales</taxon>
        <taxon>Micrococcaceae</taxon>
        <taxon>Arthrobacter</taxon>
    </lineage>
</organism>
<evidence type="ECO:0000256" key="6">
    <source>
        <dbReference type="ARBA" id="ARBA00022801"/>
    </source>
</evidence>
<keyword evidence="3" id="KW-0645">Protease</keyword>
<keyword evidence="5" id="KW-0479">Metal-binding</keyword>
<dbReference type="OrthoDB" id="4889053at2"/>
<feature type="transmembrane region" description="Helical" evidence="11">
    <location>
        <begin position="396"/>
        <end position="415"/>
    </location>
</feature>
<dbReference type="Proteomes" id="UP000295411">
    <property type="component" value="Unassembled WGS sequence"/>
</dbReference>
<feature type="transmembrane region" description="Helical" evidence="11">
    <location>
        <begin position="565"/>
        <end position="588"/>
    </location>
</feature>
<keyword evidence="10 11" id="KW-0472">Membrane</keyword>
<evidence type="ECO:0000256" key="4">
    <source>
        <dbReference type="ARBA" id="ARBA00022692"/>
    </source>
</evidence>
<feature type="transmembrane region" description="Helical" evidence="11">
    <location>
        <begin position="230"/>
        <end position="249"/>
    </location>
</feature>
<evidence type="ECO:0000256" key="3">
    <source>
        <dbReference type="ARBA" id="ARBA00022670"/>
    </source>
</evidence>
<feature type="transmembrane region" description="Helical" evidence="11">
    <location>
        <begin position="629"/>
        <end position="650"/>
    </location>
</feature>
<evidence type="ECO:0000256" key="11">
    <source>
        <dbReference type="SAM" id="Phobius"/>
    </source>
</evidence>
<protein>
    <recommendedName>
        <fullName evidence="12">Peptidase M48 domain-containing protein</fullName>
    </recommendedName>
</protein>
<comment type="cofactor">
    <cofactor evidence="1">
        <name>Zn(2+)</name>
        <dbReference type="ChEBI" id="CHEBI:29105"/>
    </cofactor>
</comment>
<feature type="transmembrane region" description="Helical" evidence="11">
    <location>
        <begin position="320"/>
        <end position="339"/>
    </location>
</feature>
<comment type="caution">
    <text evidence="13">The sequence shown here is derived from an EMBL/GenBank/DDBJ whole genome shotgun (WGS) entry which is preliminary data.</text>
</comment>
<feature type="transmembrane region" description="Helical" evidence="11">
    <location>
        <begin position="427"/>
        <end position="454"/>
    </location>
</feature>
<dbReference type="Pfam" id="PF01435">
    <property type="entry name" value="Peptidase_M48"/>
    <property type="match status" value="1"/>
</dbReference>
<evidence type="ECO:0000256" key="9">
    <source>
        <dbReference type="ARBA" id="ARBA00023049"/>
    </source>
</evidence>
<feature type="transmembrane region" description="Helical" evidence="11">
    <location>
        <begin position="506"/>
        <end position="525"/>
    </location>
</feature>
<keyword evidence="14" id="KW-1185">Reference proteome</keyword>
<feature type="transmembrane region" description="Helical" evidence="11">
    <location>
        <begin position="670"/>
        <end position="689"/>
    </location>
</feature>